<dbReference type="Gene3D" id="2.130.10.10">
    <property type="entry name" value="YVTN repeat-like/Quinoprotein amine dehydrogenase"/>
    <property type="match status" value="1"/>
</dbReference>
<organism evidence="2 3">
    <name type="scientific">Effrenium voratum</name>
    <dbReference type="NCBI Taxonomy" id="2562239"/>
    <lineage>
        <taxon>Eukaryota</taxon>
        <taxon>Sar</taxon>
        <taxon>Alveolata</taxon>
        <taxon>Dinophyceae</taxon>
        <taxon>Suessiales</taxon>
        <taxon>Symbiodiniaceae</taxon>
        <taxon>Effrenium</taxon>
    </lineage>
</organism>
<keyword evidence="3" id="KW-1185">Reference proteome</keyword>
<feature type="compositionally biased region" description="Basic and acidic residues" evidence="1">
    <location>
        <begin position="709"/>
        <end position="738"/>
    </location>
</feature>
<feature type="region of interest" description="Disordered" evidence="1">
    <location>
        <begin position="646"/>
        <end position="745"/>
    </location>
</feature>
<proteinExistence type="predicted"/>
<evidence type="ECO:0000256" key="1">
    <source>
        <dbReference type="SAM" id="MobiDB-lite"/>
    </source>
</evidence>
<protein>
    <submittedName>
        <fullName evidence="2">Uncharacterized protein</fullName>
    </submittedName>
</protein>
<evidence type="ECO:0000313" key="2">
    <source>
        <dbReference type="EMBL" id="CAJ1406739.1"/>
    </source>
</evidence>
<evidence type="ECO:0000313" key="3">
    <source>
        <dbReference type="Proteomes" id="UP001178507"/>
    </source>
</evidence>
<dbReference type="SUPFAM" id="SSF50960">
    <property type="entry name" value="TolB, C-terminal domain"/>
    <property type="match status" value="1"/>
</dbReference>
<comment type="caution">
    <text evidence="2">The sequence shown here is derived from an EMBL/GenBank/DDBJ whole genome shotgun (WGS) entry which is preliminary data.</text>
</comment>
<dbReference type="EMBL" id="CAUJNA010003644">
    <property type="protein sequence ID" value="CAJ1406739.1"/>
    <property type="molecule type" value="Genomic_DNA"/>
</dbReference>
<name>A0AA36JJC0_9DINO</name>
<dbReference type="AlphaFoldDB" id="A0AA36JJC0"/>
<dbReference type="InterPro" id="IPR015943">
    <property type="entry name" value="WD40/YVTN_repeat-like_dom_sf"/>
</dbReference>
<accession>A0AA36JJC0</accession>
<sequence length="937" mass="100087">MELWHRGMASRRGPTGISGGSVFATGREGQQLQLGPRPRPLGCLSSSVCGRWWAVGEGCFGGRSGQVTVMGTGPEPLASLPVGVRRSARHVCWAARGELLAAIVEFESEQAAPEQQLMVWSWPSGERLASCSCGRGIQDLVGAPDGAVLLTLGLAGPKVWTLLRAQDAVAAKAPAVKVSLGGALPLRLVGRALPVTLPPSRAKRREEGLVAAAWGLDSCLFLATRHALGLTSLESGKLMWRDLPSRAFALAWSWSFCGHSRSRGIVACALHGGRVELLDAHDMTPLWALDAGPMDAVGLACNASGSLWVLRGDRSLACFEDLQKPAWSLPTVHDLRGAQALPGNLLTRLVTFSSSSVQLWSLLHGDLRLEAATPAAQVTALAASPWLVAVGFAGGELRLLGALNGLQPLATPPLHHSAEVLGLSFGAWKPASLRPLLLSSVSADRSCLVFRIELQQGLQSTEVSPLLHLQNHCGPVQHVSLAAQMETTQPNSEIFRLVVCTSEQLIWREVEHTDGVTTVHKCARQQAARGSRWVGACADGARGVFYAACTSRRLLQLDAQGRRLQELRLAGAVEICSLHLSGDGRLLCAGLRNAAGILLLLAEELRPLARLAAGQNEAASAVAMHGDQVLAGWLDGTMLSWQVPEKAIPRAEPEERRTSPRPSGLYARGAASTSPRRRSGKGQGRSSGGSLARPWASSHTMSRTAMRGKVPEEKFRIRDAIKAQISQEEKAKDGERQGRGMATRPDGLQELRRLLASSPSPPKWAETSVVEDASEAAAMAEALEKDAVPMGKWARGSLVGAQVRSASELHHRSLELEAEAPRYRCASEGVQVGPKRRLFCACGRCTTRKLPPKPLFPPPLEKAPPLLAALPTPCRSKAEAKPSPQRDLEELVDSVVTLRGRLATVGRCLGGEAECILAPLRKFESLLRSHIAEPGAL</sequence>
<gene>
    <name evidence="2" type="ORF">EVOR1521_LOCUS28622</name>
</gene>
<feature type="compositionally biased region" description="Basic and acidic residues" evidence="1">
    <location>
        <begin position="647"/>
        <end position="658"/>
    </location>
</feature>
<reference evidence="2" key="1">
    <citation type="submission" date="2023-08" db="EMBL/GenBank/DDBJ databases">
        <authorList>
            <person name="Chen Y."/>
            <person name="Shah S."/>
            <person name="Dougan E. K."/>
            <person name="Thang M."/>
            <person name="Chan C."/>
        </authorList>
    </citation>
    <scope>NUCLEOTIDE SEQUENCE</scope>
</reference>
<dbReference type="SUPFAM" id="SSF50998">
    <property type="entry name" value="Quinoprotein alcohol dehydrogenase-like"/>
    <property type="match status" value="1"/>
</dbReference>
<dbReference type="Proteomes" id="UP001178507">
    <property type="component" value="Unassembled WGS sequence"/>
</dbReference>
<dbReference type="InterPro" id="IPR011047">
    <property type="entry name" value="Quinoprotein_ADH-like_sf"/>
</dbReference>